<dbReference type="AlphaFoldDB" id="A0A0C9XTH0"/>
<protein>
    <submittedName>
        <fullName evidence="1">Uncharacterized protein</fullName>
    </submittedName>
</protein>
<reference evidence="1 2" key="1">
    <citation type="submission" date="2014-04" db="EMBL/GenBank/DDBJ databases">
        <authorList>
            <consortium name="DOE Joint Genome Institute"/>
            <person name="Kuo A."/>
            <person name="Kohler A."/>
            <person name="Costa M.D."/>
            <person name="Nagy L.G."/>
            <person name="Floudas D."/>
            <person name="Copeland A."/>
            <person name="Barry K.W."/>
            <person name="Cichocki N."/>
            <person name="Veneault-Fourrey C."/>
            <person name="LaButti K."/>
            <person name="Lindquist E.A."/>
            <person name="Lipzen A."/>
            <person name="Lundell T."/>
            <person name="Morin E."/>
            <person name="Murat C."/>
            <person name="Sun H."/>
            <person name="Tunlid A."/>
            <person name="Henrissat B."/>
            <person name="Grigoriev I.V."/>
            <person name="Hibbett D.S."/>
            <person name="Martin F."/>
            <person name="Nordberg H.P."/>
            <person name="Cantor M.N."/>
            <person name="Hua S.X."/>
        </authorList>
    </citation>
    <scope>NUCLEOTIDE SEQUENCE [LARGE SCALE GENOMIC DNA]</scope>
    <source>
        <strain evidence="1 2">441</strain>
    </source>
</reference>
<evidence type="ECO:0000313" key="2">
    <source>
        <dbReference type="Proteomes" id="UP000054018"/>
    </source>
</evidence>
<feature type="non-terminal residue" evidence="1">
    <location>
        <position position="1"/>
    </location>
</feature>
<dbReference type="OrthoDB" id="1607513at2759"/>
<reference evidence="2" key="2">
    <citation type="submission" date="2015-01" db="EMBL/GenBank/DDBJ databases">
        <title>Evolutionary Origins and Diversification of the Mycorrhizal Mutualists.</title>
        <authorList>
            <consortium name="DOE Joint Genome Institute"/>
            <consortium name="Mycorrhizal Genomics Consortium"/>
            <person name="Kohler A."/>
            <person name="Kuo A."/>
            <person name="Nagy L.G."/>
            <person name="Floudas D."/>
            <person name="Copeland A."/>
            <person name="Barry K.W."/>
            <person name="Cichocki N."/>
            <person name="Veneault-Fourrey C."/>
            <person name="LaButti K."/>
            <person name="Lindquist E.A."/>
            <person name="Lipzen A."/>
            <person name="Lundell T."/>
            <person name="Morin E."/>
            <person name="Murat C."/>
            <person name="Riley R."/>
            <person name="Ohm R."/>
            <person name="Sun H."/>
            <person name="Tunlid A."/>
            <person name="Henrissat B."/>
            <person name="Grigoriev I.V."/>
            <person name="Hibbett D.S."/>
            <person name="Martin F."/>
        </authorList>
    </citation>
    <scope>NUCLEOTIDE SEQUENCE [LARGE SCALE GENOMIC DNA]</scope>
    <source>
        <strain evidence="2">441</strain>
    </source>
</reference>
<sequence length="79" mass="9039">ELILQHWQEHFMQLRVELKRVVRAISFTADVWSADKLDSYLAMTAHWIGHESGNALHSGQLTMKAALITFHYPPSLHTG</sequence>
<dbReference type="HOGENOM" id="CLU_155624_0_0_1"/>
<name>A0A0C9XTH0_9AGAM</name>
<dbReference type="EMBL" id="KN833881">
    <property type="protein sequence ID" value="KIK15655.1"/>
    <property type="molecule type" value="Genomic_DNA"/>
</dbReference>
<gene>
    <name evidence="1" type="ORF">PISMIDRAFT_32405</name>
</gene>
<keyword evidence="2" id="KW-1185">Reference proteome</keyword>
<accession>A0A0C9XTH0</accession>
<feature type="non-terminal residue" evidence="1">
    <location>
        <position position="79"/>
    </location>
</feature>
<dbReference type="Proteomes" id="UP000054018">
    <property type="component" value="Unassembled WGS sequence"/>
</dbReference>
<evidence type="ECO:0000313" key="1">
    <source>
        <dbReference type="EMBL" id="KIK15655.1"/>
    </source>
</evidence>
<proteinExistence type="predicted"/>
<organism evidence="1 2">
    <name type="scientific">Pisolithus microcarpus 441</name>
    <dbReference type="NCBI Taxonomy" id="765257"/>
    <lineage>
        <taxon>Eukaryota</taxon>
        <taxon>Fungi</taxon>
        <taxon>Dikarya</taxon>
        <taxon>Basidiomycota</taxon>
        <taxon>Agaricomycotina</taxon>
        <taxon>Agaricomycetes</taxon>
        <taxon>Agaricomycetidae</taxon>
        <taxon>Boletales</taxon>
        <taxon>Sclerodermatineae</taxon>
        <taxon>Pisolithaceae</taxon>
        <taxon>Pisolithus</taxon>
    </lineage>
</organism>